<dbReference type="GO" id="GO:0020037">
    <property type="term" value="F:heme binding"/>
    <property type="evidence" value="ECO:0007669"/>
    <property type="project" value="InterPro"/>
</dbReference>
<dbReference type="PANTHER" id="PTHR24305">
    <property type="entry name" value="CYTOCHROME P450"/>
    <property type="match status" value="1"/>
</dbReference>
<evidence type="ECO:0000313" key="8">
    <source>
        <dbReference type="Proteomes" id="UP000785200"/>
    </source>
</evidence>
<evidence type="ECO:0000256" key="3">
    <source>
        <dbReference type="ARBA" id="ARBA00023004"/>
    </source>
</evidence>
<dbReference type="EMBL" id="VNKQ01000002">
    <property type="protein sequence ID" value="KAG0652770.1"/>
    <property type="molecule type" value="Genomic_DNA"/>
</dbReference>
<name>A0A9P7B130_9HELO</name>
<keyword evidence="5" id="KW-0503">Monooxygenase</keyword>
<dbReference type="GO" id="GO:0004497">
    <property type="term" value="F:monooxygenase activity"/>
    <property type="evidence" value="ECO:0007669"/>
    <property type="project" value="UniProtKB-KW"/>
</dbReference>
<evidence type="ECO:0000256" key="5">
    <source>
        <dbReference type="RuleBase" id="RU000461"/>
    </source>
</evidence>
<keyword evidence="6" id="KW-0812">Transmembrane</keyword>
<feature type="transmembrane region" description="Helical" evidence="6">
    <location>
        <begin position="20"/>
        <end position="39"/>
    </location>
</feature>
<sequence length="513" mass="57759">MSSLLLQSILELLHANKLLVAVAIVVVYLVSNVVYLRYFHPLAKFPGPFLASVSSIWRVYHLWSLHMPEKLLALHEEYGPIVRFGPNDLNFYNTDAVQPIYKSGRSMIKSNFYDGFTTFKANLFGNRDEDVHAIRRRQTAHGFSLASLNEMEALFDVNVAALRKKLNAYADSGQPVDLKEVVAFYSYDVIGELAFSTKFNSQEHGRVEDLPPINDHILLGCTYGMLPSLLPWSMKLSKYIPWKWLQGMLASRLHLREVTRKSVEARMEDKIGDQDLLTRLINAKDPETGAGLTTDDVASEAFGFFCADIKCRVAGSHTTSGTQTLLFYHLLHNRKALESVFEELASELPLLREVGAYPLQGLEPRLPYTNACIRENFRMSPVFTMPLPRQVLTEGGVEISGRLIPQGTHVSVENYALHHNANVWGADHNVFKPERWIEGPTKGFGNYLLPFGLGHRACIGRNIAMMNVMKLTTTLLRNYNFEAADPKEELVMESVGIGEKKGPLMVKVSKKQT</sequence>
<dbReference type="SUPFAM" id="SSF48264">
    <property type="entry name" value="Cytochrome P450"/>
    <property type="match status" value="1"/>
</dbReference>
<keyword evidence="4 5" id="KW-0349">Heme</keyword>
<dbReference type="AlphaFoldDB" id="A0A9P7B130"/>
<gene>
    <name evidence="7" type="ORF">D0Z07_0302</name>
</gene>
<comment type="similarity">
    <text evidence="5">Belongs to the cytochrome P450 family.</text>
</comment>
<organism evidence="7 8">
    <name type="scientific">Hyphodiscus hymeniophilus</name>
    <dbReference type="NCBI Taxonomy" id="353542"/>
    <lineage>
        <taxon>Eukaryota</taxon>
        <taxon>Fungi</taxon>
        <taxon>Dikarya</taxon>
        <taxon>Ascomycota</taxon>
        <taxon>Pezizomycotina</taxon>
        <taxon>Leotiomycetes</taxon>
        <taxon>Helotiales</taxon>
        <taxon>Hyphodiscaceae</taxon>
        <taxon>Hyphodiscus</taxon>
    </lineage>
</organism>
<comment type="cofactor">
    <cofactor evidence="1 4">
        <name>heme</name>
        <dbReference type="ChEBI" id="CHEBI:30413"/>
    </cofactor>
</comment>
<dbReference type="InterPro" id="IPR050121">
    <property type="entry name" value="Cytochrome_P450_monoxygenase"/>
</dbReference>
<evidence type="ECO:0000313" key="7">
    <source>
        <dbReference type="EMBL" id="KAG0652770.1"/>
    </source>
</evidence>
<dbReference type="InterPro" id="IPR017972">
    <property type="entry name" value="Cyt_P450_CS"/>
</dbReference>
<dbReference type="PRINTS" id="PR00463">
    <property type="entry name" value="EP450I"/>
</dbReference>
<dbReference type="PANTHER" id="PTHR24305:SF103">
    <property type="entry name" value="P450, PUTATIVE (EUROFUNG)-RELATED"/>
    <property type="match status" value="1"/>
</dbReference>
<dbReference type="InterPro" id="IPR002401">
    <property type="entry name" value="Cyt_P450_E_grp-I"/>
</dbReference>
<keyword evidence="5" id="KW-0560">Oxidoreductase</keyword>
<comment type="caution">
    <text evidence="7">The sequence shown here is derived from an EMBL/GenBank/DDBJ whole genome shotgun (WGS) entry which is preliminary data.</text>
</comment>
<keyword evidence="3 4" id="KW-0408">Iron</keyword>
<accession>A0A9P7B130</accession>
<feature type="binding site" description="axial binding residue" evidence="4">
    <location>
        <position position="458"/>
    </location>
    <ligand>
        <name>heme</name>
        <dbReference type="ChEBI" id="CHEBI:30413"/>
    </ligand>
    <ligandPart>
        <name>Fe</name>
        <dbReference type="ChEBI" id="CHEBI:18248"/>
    </ligandPart>
</feature>
<dbReference type="PRINTS" id="PR00385">
    <property type="entry name" value="P450"/>
</dbReference>
<dbReference type="GO" id="GO:0016705">
    <property type="term" value="F:oxidoreductase activity, acting on paired donors, with incorporation or reduction of molecular oxygen"/>
    <property type="evidence" value="ECO:0007669"/>
    <property type="project" value="InterPro"/>
</dbReference>
<proteinExistence type="inferred from homology"/>
<evidence type="ECO:0000256" key="1">
    <source>
        <dbReference type="ARBA" id="ARBA00001971"/>
    </source>
</evidence>
<protein>
    <submittedName>
        <fullName evidence="7">Cytochrome P450</fullName>
    </submittedName>
</protein>
<dbReference type="Pfam" id="PF00067">
    <property type="entry name" value="p450"/>
    <property type="match status" value="1"/>
</dbReference>
<dbReference type="InterPro" id="IPR036396">
    <property type="entry name" value="Cyt_P450_sf"/>
</dbReference>
<dbReference type="PROSITE" id="PS00086">
    <property type="entry name" value="CYTOCHROME_P450"/>
    <property type="match status" value="1"/>
</dbReference>
<keyword evidence="6" id="KW-1133">Transmembrane helix</keyword>
<dbReference type="InterPro" id="IPR001128">
    <property type="entry name" value="Cyt_P450"/>
</dbReference>
<dbReference type="GO" id="GO:0005506">
    <property type="term" value="F:iron ion binding"/>
    <property type="evidence" value="ECO:0007669"/>
    <property type="project" value="InterPro"/>
</dbReference>
<evidence type="ECO:0000256" key="4">
    <source>
        <dbReference type="PIRSR" id="PIRSR602401-1"/>
    </source>
</evidence>
<evidence type="ECO:0000256" key="2">
    <source>
        <dbReference type="ARBA" id="ARBA00022723"/>
    </source>
</evidence>
<evidence type="ECO:0000256" key="6">
    <source>
        <dbReference type="SAM" id="Phobius"/>
    </source>
</evidence>
<dbReference type="OrthoDB" id="1470350at2759"/>
<dbReference type="Gene3D" id="1.10.630.10">
    <property type="entry name" value="Cytochrome P450"/>
    <property type="match status" value="1"/>
</dbReference>
<dbReference type="Proteomes" id="UP000785200">
    <property type="component" value="Unassembled WGS sequence"/>
</dbReference>
<keyword evidence="8" id="KW-1185">Reference proteome</keyword>
<reference evidence="7" key="1">
    <citation type="submission" date="2019-07" db="EMBL/GenBank/DDBJ databases">
        <title>Hyphodiscus hymeniophilus genome sequencing and assembly.</title>
        <authorList>
            <person name="Kramer G."/>
            <person name="Nodwell J."/>
        </authorList>
    </citation>
    <scope>NUCLEOTIDE SEQUENCE</scope>
    <source>
        <strain evidence="7">ATCC 34498</strain>
    </source>
</reference>
<keyword evidence="6" id="KW-0472">Membrane</keyword>
<keyword evidence="2 4" id="KW-0479">Metal-binding</keyword>